<proteinExistence type="predicted"/>
<dbReference type="Pfam" id="PF13338">
    <property type="entry name" value="AbiEi_4"/>
    <property type="match status" value="1"/>
</dbReference>
<protein>
    <recommendedName>
        <fullName evidence="1">AbiEi antitoxin N-terminal domain-containing protein</fullName>
    </recommendedName>
</protein>
<name>A0A2N6PGN5_9MICO</name>
<comment type="caution">
    <text evidence="2">The sequence shown here is derived from an EMBL/GenBank/DDBJ whole genome shotgun (WGS) entry which is preliminary data.</text>
</comment>
<dbReference type="RefSeq" id="WP_102162196.1">
    <property type="nucleotide sequence ID" value="NZ_PNFZ01000004.1"/>
</dbReference>
<accession>A0A2N6PGN5</accession>
<evidence type="ECO:0000313" key="2">
    <source>
        <dbReference type="EMBL" id="PMB97848.1"/>
    </source>
</evidence>
<reference evidence="2 3" key="1">
    <citation type="submission" date="2017-09" db="EMBL/GenBank/DDBJ databases">
        <title>Bacterial strain isolated from the female urinary microbiota.</title>
        <authorList>
            <person name="Thomas-White K."/>
            <person name="Kumar N."/>
            <person name="Forster S."/>
            <person name="Putonti C."/>
            <person name="Lawley T."/>
            <person name="Wolfe A.J."/>
        </authorList>
    </citation>
    <scope>NUCLEOTIDE SEQUENCE [LARGE SCALE GENOMIC DNA]</scope>
    <source>
        <strain evidence="2 3">UMB0680</strain>
    </source>
</reference>
<keyword evidence="3" id="KW-1185">Reference proteome</keyword>
<dbReference type="OrthoDB" id="3192636at2"/>
<evidence type="ECO:0000259" key="1">
    <source>
        <dbReference type="Pfam" id="PF13338"/>
    </source>
</evidence>
<organism evidence="2 3">
    <name type="scientific">Brevibacterium luteolum</name>
    <dbReference type="NCBI Taxonomy" id="199591"/>
    <lineage>
        <taxon>Bacteria</taxon>
        <taxon>Bacillati</taxon>
        <taxon>Actinomycetota</taxon>
        <taxon>Actinomycetes</taxon>
        <taxon>Micrococcales</taxon>
        <taxon>Brevibacteriaceae</taxon>
        <taxon>Brevibacterium</taxon>
    </lineage>
</organism>
<gene>
    <name evidence="2" type="ORF">CJ198_08435</name>
</gene>
<evidence type="ECO:0000313" key="3">
    <source>
        <dbReference type="Proteomes" id="UP000235703"/>
    </source>
</evidence>
<dbReference type="EMBL" id="PNFZ01000004">
    <property type="protein sequence ID" value="PMB97848.1"/>
    <property type="molecule type" value="Genomic_DNA"/>
</dbReference>
<dbReference type="Proteomes" id="UP000235703">
    <property type="component" value="Unassembled WGS sequence"/>
</dbReference>
<dbReference type="AlphaFoldDB" id="A0A2N6PGN5"/>
<feature type="domain" description="AbiEi antitoxin N-terminal" evidence="1">
    <location>
        <begin position="13"/>
        <end position="57"/>
    </location>
</feature>
<dbReference type="InterPro" id="IPR025159">
    <property type="entry name" value="AbiEi_N"/>
</dbReference>
<sequence length="189" mass="21263">MASKSLARDDLWEIAVDQHGFVTAQQAAEHGVSKHALQMLVHRGTLDRVAFGVYRFPRFPVGEFDPYMLAVLWTRAPEAALSHETALSAYGISDVNPSRIHVTVGRHRRIRRAGGEGYAVHYEDLVPQQLTWWQEIPTVTPATAVEQCIDSGTPTYLVRQAIDRGHARGYLTKDEHTALTAKLENRHER</sequence>